<name>A0A553RAX2_9TELE</name>
<evidence type="ECO:0000256" key="1">
    <source>
        <dbReference type="ARBA" id="ARBA00008670"/>
    </source>
</evidence>
<evidence type="ECO:0000313" key="3">
    <source>
        <dbReference type="EMBL" id="TRY99305.1"/>
    </source>
</evidence>
<dbReference type="GO" id="GO:0005164">
    <property type="term" value="F:tumor necrosis factor receptor binding"/>
    <property type="evidence" value="ECO:0007669"/>
    <property type="project" value="InterPro"/>
</dbReference>
<accession>A0A553RAX2</accession>
<keyword evidence="4" id="KW-1185">Reference proteome</keyword>
<dbReference type="GO" id="GO:0006955">
    <property type="term" value="P:immune response"/>
    <property type="evidence" value="ECO:0007669"/>
    <property type="project" value="InterPro"/>
</dbReference>
<proteinExistence type="inferred from homology"/>
<gene>
    <name evidence="3" type="ORF">DNTS_003994</name>
</gene>
<dbReference type="SUPFAM" id="SSF49842">
    <property type="entry name" value="TNF-like"/>
    <property type="match status" value="1"/>
</dbReference>
<evidence type="ECO:0000313" key="4">
    <source>
        <dbReference type="Proteomes" id="UP000316079"/>
    </source>
</evidence>
<dbReference type="EMBL" id="SRMA01025081">
    <property type="protein sequence ID" value="TRY99305.1"/>
    <property type="molecule type" value="Genomic_DNA"/>
</dbReference>
<organism evidence="3 4">
    <name type="scientific">Danionella cerebrum</name>
    <dbReference type="NCBI Taxonomy" id="2873325"/>
    <lineage>
        <taxon>Eukaryota</taxon>
        <taxon>Metazoa</taxon>
        <taxon>Chordata</taxon>
        <taxon>Craniata</taxon>
        <taxon>Vertebrata</taxon>
        <taxon>Euteleostomi</taxon>
        <taxon>Actinopterygii</taxon>
        <taxon>Neopterygii</taxon>
        <taxon>Teleostei</taxon>
        <taxon>Ostariophysi</taxon>
        <taxon>Cypriniformes</taxon>
        <taxon>Danionidae</taxon>
        <taxon>Danioninae</taxon>
        <taxon>Danionella</taxon>
    </lineage>
</organism>
<dbReference type="OrthoDB" id="8940744at2759"/>
<dbReference type="GO" id="GO:0016020">
    <property type="term" value="C:membrane"/>
    <property type="evidence" value="ECO:0007669"/>
    <property type="project" value="InterPro"/>
</dbReference>
<comment type="similarity">
    <text evidence="1">Belongs to the tumor necrosis factor family.</text>
</comment>
<dbReference type="Pfam" id="PF00229">
    <property type="entry name" value="TNF"/>
    <property type="match status" value="1"/>
</dbReference>
<comment type="caution">
    <text evidence="3">The sequence shown here is derived from an EMBL/GenBank/DDBJ whole genome shotgun (WGS) entry which is preliminary data.</text>
</comment>
<protein>
    <recommendedName>
        <fullName evidence="2">THD domain-containing protein</fullName>
    </recommendedName>
</protein>
<dbReference type="AlphaFoldDB" id="A0A553RAX2"/>
<feature type="domain" description="THD" evidence="2">
    <location>
        <begin position="72"/>
        <end position="195"/>
    </location>
</feature>
<dbReference type="InterPro" id="IPR008983">
    <property type="entry name" value="Tumour_necrosis_fac-like_dom"/>
</dbReference>
<dbReference type="InterPro" id="IPR006052">
    <property type="entry name" value="TNF_dom"/>
</dbReference>
<evidence type="ECO:0000259" key="2">
    <source>
        <dbReference type="Pfam" id="PF00229"/>
    </source>
</evidence>
<dbReference type="Gene3D" id="2.60.120.40">
    <property type="match status" value="1"/>
</dbReference>
<reference evidence="3 4" key="1">
    <citation type="journal article" date="2019" name="Sci. Data">
        <title>Hybrid genome assembly and annotation of Danionella translucida.</title>
        <authorList>
            <person name="Kadobianskyi M."/>
            <person name="Schulze L."/>
            <person name="Schuelke M."/>
            <person name="Judkewitz B."/>
        </authorList>
    </citation>
    <scope>NUCLEOTIDE SEQUENCE [LARGE SCALE GENOMIC DNA]</scope>
    <source>
        <strain evidence="3 4">Bolton</strain>
    </source>
</reference>
<sequence>MEKVRVIWATTASLLLLLTTSSLVYFFFSNGTRCQRVDFVDVSSMGSLFRRQVPKQQWLLKAYNHTDENRLMWEHEWDSHSHSEMSLVNSTWIAVQKQGVYLIYIQANYALNKPVTSDQTVELRLLLDFFYGENIELFTAAHDSRVVSDVSSDAMLSTFFLMNMQASNRFSVRAIPSDQLMYDPRPFSTFITMVKLADDL</sequence>
<dbReference type="Proteomes" id="UP000316079">
    <property type="component" value="Unassembled WGS sequence"/>
</dbReference>